<dbReference type="SUPFAM" id="SSF53850">
    <property type="entry name" value="Periplasmic binding protein-like II"/>
    <property type="match status" value="1"/>
</dbReference>
<comment type="caution">
    <text evidence="4">The sequence shown here is derived from an EMBL/GenBank/DDBJ whole genome shotgun (WGS) entry which is preliminary data.</text>
</comment>
<dbReference type="Gene3D" id="3.40.190.10">
    <property type="entry name" value="Periplasmic binding protein-like II"/>
    <property type="match status" value="2"/>
</dbReference>
<dbReference type="Pfam" id="PF12974">
    <property type="entry name" value="Phosphonate-bd"/>
    <property type="match status" value="1"/>
</dbReference>
<accession>A0A8I0WAD8</accession>
<evidence type="ECO:0000313" key="4">
    <source>
        <dbReference type="EMBL" id="MBF9304873.1"/>
    </source>
</evidence>
<dbReference type="PANTHER" id="PTHR35841">
    <property type="entry name" value="PHOSPHONATES-BINDING PERIPLASMIC PROTEIN"/>
    <property type="match status" value="1"/>
</dbReference>
<dbReference type="NCBIfam" id="TIGR01098">
    <property type="entry name" value="3A0109s03R"/>
    <property type="match status" value="1"/>
</dbReference>
<dbReference type="GO" id="GO:0055085">
    <property type="term" value="P:transmembrane transport"/>
    <property type="evidence" value="ECO:0007669"/>
    <property type="project" value="InterPro"/>
</dbReference>
<sequence>MKRLKFLVIYLIITIIVSGCSNIDNVKPPKETYTPKSLTVEFVPSQNAQILNAKVKPLQQLLSDELEVPVKVHIVTNYNTMVEGLKSKKIDIAFISPVSYTLAHDAHAADVLLKSKGYLVDNKGNQTHHLVDYYRSQIVVRKDSNINHLKDLKDKKIALQDVESTSGYIYPLATLMEKGIKKSDIQIQQVKGHDQELIALLNHDVEAVATYQDARADLKKDDPDIYQETKVIYRTKKIPNDTISVRNDMSNKWKNKISQAFINISHTKKGKQIISDIYGHQGYEKAKDSDFDTVRKYRDIVD</sequence>
<dbReference type="Proteomes" id="UP000622362">
    <property type="component" value="Unassembled WGS sequence"/>
</dbReference>
<keyword evidence="2" id="KW-0732">Signal</keyword>
<dbReference type="PROSITE" id="PS51257">
    <property type="entry name" value="PROKAR_LIPOPROTEIN"/>
    <property type="match status" value="1"/>
</dbReference>
<dbReference type="InterPro" id="IPR001638">
    <property type="entry name" value="Solute-binding_3/MltF_N"/>
</dbReference>
<name>A0A8I0WAD8_STAEP</name>
<proteinExistence type="inferred from homology"/>
<dbReference type="RefSeq" id="WP_196310130.1">
    <property type="nucleotide sequence ID" value="NZ_JADPYN010000056.1"/>
</dbReference>
<feature type="domain" description="Solute-binding protein family 3/N-terminal" evidence="3">
    <location>
        <begin position="37"/>
        <end position="281"/>
    </location>
</feature>
<organism evidence="4 5">
    <name type="scientific">Staphylococcus epidermidis</name>
    <dbReference type="NCBI Taxonomy" id="1282"/>
    <lineage>
        <taxon>Bacteria</taxon>
        <taxon>Bacillati</taxon>
        <taxon>Bacillota</taxon>
        <taxon>Bacilli</taxon>
        <taxon>Bacillales</taxon>
        <taxon>Staphylococcaceae</taxon>
        <taxon>Staphylococcus</taxon>
    </lineage>
</organism>
<comment type="similarity">
    <text evidence="1">Belongs to the phosphate/phosphite/phosphonate binding protein family.</text>
</comment>
<dbReference type="PANTHER" id="PTHR35841:SF1">
    <property type="entry name" value="PHOSPHONATES-BINDING PERIPLASMIC PROTEIN"/>
    <property type="match status" value="1"/>
</dbReference>
<evidence type="ECO:0000256" key="1">
    <source>
        <dbReference type="ARBA" id="ARBA00007162"/>
    </source>
</evidence>
<dbReference type="InterPro" id="IPR005770">
    <property type="entry name" value="PhnD"/>
</dbReference>
<dbReference type="GO" id="GO:0043190">
    <property type="term" value="C:ATP-binding cassette (ABC) transporter complex"/>
    <property type="evidence" value="ECO:0007669"/>
    <property type="project" value="InterPro"/>
</dbReference>
<evidence type="ECO:0000256" key="2">
    <source>
        <dbReference type="ARBA" id="ARBA00022729"/>
    </source>
</evidence>
<reference evidence="4" key="1">
    <citation type="submission" date="2020-11" db="EMBL/GenBank/DDBJ databases">
        <title>Molecular epidemiology and genomic profiles of multidrug-resistant bacteria collected from clinical sources in South Africa.</title>
        <authorList>
            <person name="Asante J."/>
            <person name="Amoako D.G."/>
        </authorList>
    </citation>
    <scope>NUCLEOTIDE SEQUENCE</scope>
    <source>
        <strain evidence="4">C68</strain>
    </source>
</reference>
<dbReference type="SMART" id="SM00062">
    <property type="entry name" value="PBPb"/>
    <property type="match status" value="1"/>
</dbReference>
<gene>
    <name evidence="4" type="ORF">I3V53_12580</name>
</gene>
<dbReference type="AlphaFoldDB" id="A0A8I0WAD8"/>
<protein>
    <submittedName>
        <fullName evidence="4">Phosphate/phosphite/phosphonate ABC transporter substrate-binding protein</fullName>
    </submittedName>
</protein>
<dbReference type="CDD" id="cd01071">
    <property type="entry name" value="PBP2_PhnD_like"/>
    <property type="match status" value="1"/>
</dbReference>
<evidence type="ECO:0000313" key="5">
    <source>
        <dbReference type="Proteomes" id="UP000622362"/>
    </source>
</evidence>
<dbReference type="EMBL" id="JADPYN010000056">
    <property type="protein sequence ID" value="MBF9304873.1"/>
    <property type="molecule type" value="Genomic_DNA"/>
</dbReference>
<evidence type="ECO:0000259" key="3">
    <source>
        <dbReference type="SMART" id="SM00062"/>
    </source>
</evidence>